<evidence type="ECO:0000313" key="2">
    <source>
        <dbReference type="Proteomes" id="UP001258017"/>
    </source>
</evidence>
<accession>A0AAD9RQM3</accession>
<gene>
    <name evidence="1" type="ORF">KPH14_009540</name>
</gene>
<reference evidence="1" key="1">
    <citation type="submission" date="2021-08" db="EMBL/GenBank/DDBJ databases">
        <authorList>
            <person name="Misof B."/>
            <person name="Oliver O."/>
            <person name="Podsiadlowski L."/>
            <person name="Donath A."/>
            <person name="Peters R."/>
            <person name="Mayer C."/>
            <person name="Rust J."/>
            <person name="Gunkel S."/>
            <person name="Lesny P."/>
            <person name="Martin S."/>
            <person name="Oeyen J.P."/>
            <person name="Petersen M."/>
            <person name="Panagiotis P."/>
            <person name="Wilbrandt J."/>
            <person name="Tanja T."/>
        </authorList>
    </citation>
    <scope>NUCLEOTIDE SEQUENCE</scope>
    <source>
        <strain evidence="1">GBR_01_08_01A</strain>
        <tissue evidence="1">Thorax + abdomen</tissue>
    </source>
</reference>
<protein>
    <submittedName>
        <fullName evidence="1">Uncharacterized protein</fullName>
    </submittedName>
</protein>
<evidence type="ECO:0000313" key="1">
    <source>
        <dbReference type="EMBL" id="KAK2583598.1"/>
    </source>
</evidence>
<sequence length="271" mass="31314">MHESAKQLLCCLYYEFYAQTEIYEENYDDLDLEYESSVSSTTECQDETNFSAQKGMKTKAITHKSLPKKIKCNEDQILLYLAKLQVINPEDILLIASYKDIDYLCRKIVQTLDSLDNVMQTCIPLPEDHLYMQLIAGLRMFSSKLCVYTNYQSVFTKYMKCYQQLHDEYLDCVGPTDWTENMEIHDLCYQFKAISDCYYTLTAVLCGIEAAKVLKEFVVQVITAVIWANCPNVHKDPIVSNPMPEFNHFNSSSSFNTSINFILIMILINAL</sequence>
<keyword evidence="2" id="KW-1185">Reference proteome</keyword>
<comment type="caution">
    <text evidence="1">The sequence shown here is derived from an EMBL/GenBank/DDBJ whole genome shotgun (WGS) entry which is preliminary data.</text>
</comment>
<dbReference type="Proteomes" id="UP001258017">
    <property type="component" value="Unassembled WGS sequence"/>
</dbReference>
<reference evidence="1" key="2">
    <citation type="journal article" date="2023" name="Commun. Biol.">
        <title>Intrasexual cuticular hydrocarbon dimorphism in a wasp sheds light on hydrocarbon biosynthesis genes in Hymenoptera.</title>
        <authorList>
            <person name="Moris V.C."/>
            <person name="Podsiadlowski L."/>
            <person name="Martin S."/>
            <person name="Oeyen J.P."/>
            <person name="Donath A."/>
            <person name="Petersen M."/>
            <person name="Wilbrandt J."/>
            <person name="Misof B."/>
            <person name="Liedtke D."/>
            <person name="Thamm M."/>
            <person name="Scheiner R."/>
            <person name="Schmitt T."/>
            <person name="Niehuis O."/>
        </authorList>
    </citation>
    <scope>NUCLEOTIDE SEQUENCE</scope>
    <source>
        <strain evidence="1">GBR_01_08_01A</strain>
    </source>
</reference>
<proteinExistence type="predicted"/>
<dbReference type="EMBL" id="JAIFRP010000030">
    <property type="protein sequence ID" value="KAK2583598.1"/>
    <property type="molecule type" value="Genomic_DNA"/>
</dbReference>
<dbReference type="AlphaFoldDB" id="A0AAD9RQM3"/>
<dbReference type="PANTHER" id="PTHR33964:SF1">
    <property type="entry name" value="RE45066P"/>
    <property type="match status" value="1"/>
</dbReference>
<name>A0AAD9RQM3_9HYME</name>
<organism evidence="1 2">
    <name type="scientific">Odynerus spinipes</name>
    <dbReference type="NCBI Taxonomy" id="1348599"/>
    <lineage>
        <taxon>Eukaryota</taxon>
        <taxon>Metazoa</taxon>
        <taxon>Ecdysozoa</taxon>
        <taxon>Arthropoda</taxon>
        <taxon>Hexapoda</taxon>
        <taxon>Insecta</taxon>
        <taxon>Pterygota</taxon>
        <taxon>Neoptera</taxon>
        <taxon>Endopterygota</taxon>
        <taxon>Hymenoptera</taxon>
        <taxon>Apocrita</taxon>
        <taxon>Aculeata</taxon>
        <taxon>Vespoidea</taxon>
        <taxon>Vespidae</taxon>
        <taxon>Eumeninae</taxon>
        <taxon>Odynerus</taxon>
    </lineage>
</organism>
<dbReference type="PANTHER" id="PTHR33964">
    <property type="entry name" value="RE45066P-RELATED"/>
    <property type="match status" value="1"/>
</dbReference>